<dbReference type="OrthoDB" id="4185620at2759"/>
<evidence type="ECO:0000313" key="2">
    <source>
        <dbReference type="EMBL" id="PGG97042.1"/>
    </source>
</evidence>
<evidence type="ECO:0000256" key="1">
    <source>
        <dbReference type="SAM" id="SignalP"/>
    </source>
</evidence>
<dbReference type="EMBL" id="PDNB01000259">
    <property type="protein sequence ID" value="PGG97042.1"/>
    <property type="molecule type" value="Genomic_DNA"/>
</dbReference>
<gene>
    <name evidence="2" type="ORF">AJ79_09356</name>
</gene>
<feature type="signal peptide" evidence="1">
    <location>
        <begin position="1"/>
        <end position="20"/>
    </location>
</feature>
<accession>A0A2B7WK88</accession>
<comment type="caution">
    <text evidence="2">The sequence shown here is derived from an EMBL/GenBank/DDBJ whole genome shotgun (WGS) entry which is preliminary data.</text>
</comment>
<dbReference type="GO" id="GO:0005576">
    <property type="term" value="C:extracellular region"/>
    <property type="evidence" value="ECO:0007669"/>
    <property type="project" value="TreeGrafter"/>
</dbReference>
<name>A0A2B7WK88_9EURO</name>
<sequence length="185" mass="19818">MKLTSIFTGIVTVLATSAIASPITKNVKRDASEVAETVKTISTGVEELTATVNGYTGQISTALKIQLGTSKITSSLEDAIEQTQESPSFTQEESSTIALGFIELQPKITTVLDALISKKDVFQKGVFGIIPLTWLVKLNLDKQQELSAQLGEEVVKKLTPDFASLAPLINDKIAADFARAVEAFS</sequence>
<protein>
    <recommendedName>
        <fullName evidence="4">Antigenic cell wall galactomannoprotein</fullName>
    </recommendedName>
</protein>
<dbReference type="Proteomes" id="UP000223968">
    <property type="component" value="Unassembled WGS sequence"/>
</dbReference>
<organism evidence="2 3">
    <name type="scientific">Helicocarpus griseus UAMH5409</name>
    <dbReference type="NCBI Taxonomy" id="1447875"/>
    <lineage>
        <taxon>Eukaryota</taxon>
        <taxon>Fungi</taxon>
        <taxon>Dikarya</taxon>
        <taxon>Ascomycota</taxon>
        <taxon>Pezizomycotina</taxon>
        <taxon>Eurotiomycetes</taxon>
        <taxon>Eurotiomycetidae</taxon>
        <taxon>Onygenales</taxon>
        <taxon>Ajellomycetaceae</taxon>
        <taxon>Helicocarpus</taxon>
    </lineage>
</organism>
<reference evidence="2 3" key="1">
    <citation type="submission" date="2017-10" db="EMBL/GenBank/DDBJ databases">
        <title>Comparative genomics in systemic dimorphic fungi from Ajellomycetaceae.</title>
        <authorList>
            <person name="Munoz J.F."/>
            <person name="Mcewen J.G."/>
            <person name="Clay O.K."/>
            <person name="Cuomo C.A."/>
        </authorList>
    </citation>
    <scope>NUCLEOTIDE SEQUENCE [LARGE SCALE GENOMIC DNA]</scope>
    <source>
        <strain evidence="2 3">UAMH5409</strain>
    </source>
</reference>
<dbReference type="Pfam" id="PF12296">
    <property type="entry name" value="HsbA"/>
    <property type="match status" value="1"/>
</dbReference>
<dbReference type="STRING" id="1447875.A0A2B7WK88"/>
<feature type="chain" id="PRO_5012993384" description="Antigenic cell wall galactomannoprotein" evidence="1">
    <location>
        <begin position="21"/>
        <end position="185"/>
    </location>
</feature>
<evidence type="ECO:0008006" key="4">
    <source>
        <dbReference type="Google" id="ProtNLM"/>
    </source>
</evidence>
<dbReference type="Gene3D" id="1.20.1280.140">
    <property type="match status" value="1"/>
</dbReference>
<dbReference type="AlphaFoldDB" id="A0A2B7WK88"/>
<proteinExistence type="predicted"/>
<dbReference type="InterPro" id="IPR021054">
    <property type="entry name" value="Cell_wall_mannoprotein_1"/>
</dbReference>
<dbReference type="PANTHER" id="PTHR38123:SF4">
    <property type="entry name" value="CELL WALL GALACTOMANNOPROTEIN, PUTATIVE (AFU_ORTHOLOGUE AFUA_4G00870)-RELATED"/>
    <property type="match status" value="1"/>
</dbReference>
<dbReference type="PANTHER" id="PTHR38123">
    <property type="entry name" value="CELL WALL SERINE-THREONINE-RICH GALACTOMANNOPROTEIN MP1 (AFU_ORTHOLOGUE AFUA_4G03240)"/>
    <property type="match status" value="1"/>
</dbReference>
<keyword evidence="3" id="KW-1185">Reference proteome</keyword>
<keyword evidence="1" id="KW-0732">Signal</keyword>
<evidence type="ECO:0000313" key="3">
    <source>
        <dbReference type="Proteomes" id="UP000223968"/>
    </source>
</evidence>